<sequence length="322" mass="34724">MDWSRRRFLETLAAGAALAAARLSVRAANGLTDQAHDFDIDAVHVFAKPFRALDYASASALIAEAGGTGIDFAVRRGGHVEPARASEDLPRAVAAARAAGLRTATISSDIVAATPEARRLLTAARDAGIRVYRLGHFTFDASVGPWATLQRLKPQLEALATLNAEIGIHGAIQNHSGNGRVGAAGWDLHELVRDHDPRWLGCQFDIRHATAIGATSWGTTFDLLAPWVHSIVLKDFRWLQHPGEQRIEDVPLGDGICDLAGFVRRVARLSQPVTCSLHLEFEPFEPAPAAVSPQLRTELVGGLRRELDTLTSLLRGLDRVGG</sequence>
<comment type="caution">
    <text evidence="3">The sequence shown here is derived from an EMBL/GenBank/DDBJ whole genome shotgun (WGS) entry which is preliminary data.</text>
</comment>
<dbReference type="InterPro" id="IPR006311">
    <property type="entry name" value="TAT_signal"/>
</dbReference>
<feature type="signal peptide" evidence="1">
    <location>
        <begin position="1"/>
        <end position="27"/>
    </location>
</feature>
<proteinExistence type="predicted"/>
<dbReference type="InterPro" id="IPR013022">
    <property type="entry name" value="Xyl_isomerase-like_TIM-brl"/>
</dbReference>
<dbReference type="AlphaFoldDB" id="A0A4Q1CAF8"/>
<accession>A0A4Q1CAF8</accession>
<dbReference type="InterPro" id="IPR050312">
    <property type="entry name" value="IolE/XylAMocC-like"/>
</dbReference>
<dbReference type="EMBL" id="SDHX01000001">
    <property type="protein sequence ID" value="RXK55890.1"/>
    <property type="molecule type" value="Genomic_DNA"/>
</dbReference>
<evidence type="ECO:0000259" key="2">
    <source>
        <dbReference type="Pfam" id="PF01261"/>
    </source>
</evidence>
<dbReference type="PROSITE" id="PS51318">
    <property type="entry name" value="TAT"/>
    <property type="match status" value="1"/>
</dbReference>
<dbReference type="PANTHER" id="PTHR12110:SF41">
    <property type="entry name" value="INOSOSE DEHYDRATASE"/>
    <property type="match status" value="1"/>
</dbReference>
<keyword evidence="1" id="KW-0732">Signal</keyword>
<dbReference type="Proteomes" id="UP000290218">
    <property type="component" value="Unassembled WGS sequence"/>
</dbReference>
<organism evidence="3 4">
    <name type="scientific">Oleiharenicola lentus</name>
    <dbReference type="NCBI Taxonomy" id="2508720"/>
    <lineage>
        <taxon>Bacteria</taxon>
        <taxon>Pseudomonadati</taxon>
        <taxon>Verrucomicrobiota</taxon>
        <taxon>Opitutia</taxon>
        <taxon>Opitutales</taxon>
        <taxon>Opitutaceae</taxon>
        <taxon>Oleiharenicola</taxon>
    </lineage>
</organism>
<dbReference type="RefSeq" id="WP_129047256.1">
    <property type="nucleotide sequence ID" value="NZ_SDHX01000001.1"/>
</dbReference>
<dbReference type="Pfam" id="PF01261">
    <property type="entry name" value="AP_endonuc_2"/>
    <property type="match status" value="1"/>
</dbReference>
<evidence type="ECO:0000313" key="4">
    <source>
        <dbReference type="Proteomes" id="UP000290218"/>
    </source>
</evidence>
<name>A0A4Q1CAF8_9BACT</name>
<feature type="chain" id="PRO_5020716008" description="Xylose isomerase-like TIM barrel domain-containing protein" evidence="1">
    <location>
        <begin position="28"/>
        <end position="322"/>
    </location>
</feature>
<protein>
    <recommendedName>
        <fullName evidence="2">Xylose isomerase-like TIM barrel domain-containing protein</fullName>
    </recommendedName>
</protein>
<dbReference type="SUPFAM" id="SSF51658">
    <property type="entry name" value="Xylose isomerase-like"/>
    <property type="match status" value="1"/>
</dbReference>
<dbReference type="InterPro" id="IPR036237">
    <property type="entry name" value="Xyl_isomerase-like_sf"/>
</dbReference>
<evidence type="ECO:0000256" key="1">
    <source>
        <dbReference type="SAM" id="SignalP"/>
    </source>
</evidence>
<reference evidence="3 4" key="1">
    <citation type="submission" date="2019-01" db="EMBL/GenBank/DDBJ databases">
        <title>Lacunisphaera sp. strain TWA-58.</title>
        <authorList>
            <person name="Chen W.-M."/>
        </authorList>
    </citation>
    <scope>NUCLEOTIDE SEQUENCE [LARGE SCALE GENOMIC DNA]</scope>
    <source>
        <strain evidence="3 4">TWA-58</strain>
    </source>
</reference>
<evidence type="ECO:0000313" key="3">
    <source>
        <dbReference type="EMBL" id="RXK55890.1"/>
    </source>
</evidence>
<dbReference type="OrthoDB" id="183819at2"/>
<keyword evidence="4" id="KW-1185">Reference proteome</keyword>
<dbReference type="Gene3D" id="3.20.20.150">
    <property type="entry name" value="Divalent-metal-dependent TIM barrel enzymes"/>
    <property type="match status" value="1"/>
</dbReference>
<feature type="domain" description="Xylose isomerase-like TIM barrel" evidence="2">
    <location>
        <begin position="60"/>
        <end position="269"/>
    </location>
</feature>
<dbReference type="PANTHER" id="PTHR12110">
    <property type="entry name" value="HYDROXYPYRUVATE ISOMERASE"/>
    <property type="match status" value="1"/>
</dbReference>
<gene>
    <name evidence="3" type="ORF">ESB00_08420</name>
</gene>